<dbReference type="AlphaFoldDB" id="A0A918PL60"/>
<name>A0A918PL60_9ACTN</name>
<evidence type="ECO:0000313" key="3">
    <source>
        <dbReference type="Proteomes" id="UP000630936"/>
    </source>
</evidence>
<reference evidence="2" key="2">
    <citation type="submission" date="2020-09" db="EMBL/GenBank/DDBJ databases">
        <authorList>
            <person name="Sun Q."/>
            <person name="Ohkuma M."/>
        </authorList>
    </citation>
    <scope>NUCLEOTIDE SEQUENCE</scope>
    <source>
        <strain evidence="2">JCM 4988</strain>
    </source>
</reference>
<dbReference type="EMBL" id="BMWG01000001">
    <property type="protein sequence ID" value="GGZ14951.1"/>
    <property type="molecule type" value="Genomic_DNA"/>
</dbReference>
<keyword evidence="3" id="KW-1185">Reference proteome</keyword>
<dbReference type="GO" id="GO:0008168">
    <property type="term" value="F:methyltransferase activity"/>
    <property type="evidence" value="ECO:0007669"/>
    <property type="project" value="TreeGrafter"/>
</dbReference>
<dbReference type="Gene3D" id="3.40.50.150">
    <property type="entry name" value="Vaccinia Virus protein VP39"/>
    <property type="match status" value="1"/>
</dbReference>
<dbReference type="PANTHER" id="PTHR42912">
    <property type="entry name" value="METHYLTRANSFERASE"/>
    <property type="match status" value="1"/>
</dbReference>
<evidence type="ECO:0000259" key="1">
    <source>
        <dbReference type="Pfam" id="PF13649"/>
    </source>
</evidence>
<organism evidence="2 3">
    <name type="scientific">Streptomyces inusitatus</name>
    <dbReference type="NCBI Taxonomy" id="68221"/>
    <lineage>
        <taxon>Bacteria</taxon>
        <taxon>Bacillati</taxon>
        <taxon>Actinomycetota</taxon>
        <taxon>Actinomycetes</taxon>
        <taxon>Kitasatosporales</taxon>
        <taxon>Streptomycetaceae</taxon>
        <taxon>Streptomyces</taxon>
    </lineage>
</organism>
<dbReference type="SUPFAM" id="SSF53335">
    <property type="entry name" value="S-adenosyl-L-methionine-dependent methyltransferases"/>
    <property type="match status" value="1"/>
</dbReference>
<dbReference type="InterPro" id="IPR029063">
    <property type="entry name" value="SAM-dependent_MTases_sf"/>
</dbReference>
<proteinExistence type="predicted"/>
<dbReference type="Pfam" id="PF13649">
    <property type="entry name" value="Methyltransf_25"/>
    <property type="match status" value="1"/>
</dbReference>
<comment type="caution">
    <text evidence="2">The sequence shown here is derived from an EMBL/GenBank/DDBJ whole genome shotgun (WGS) entry which is preliminary data.</text>
</comment>
<dbReference type="RefSeq" id="WP_229868477.1">
    <property type="nucleotide sequence ID" value="NZ_BMWG01000001.1"/>
</dbReference>
<evidence type="ECO:0000313" key="2">
    <source>
        <dbReference type="EMBL" id="GGZ14951.1"/>
    </source>
</evidence>
<dbReference type="InterPro" id="IPR050508">
    <property type="entry name" value="Methyltransf_Superfamily"/>
</dbReference>
<feature type="domain" description="Methyltransferase" evidence="1">
    <location>
        <begin position="76"/>
        <end position="170"/>
    </location>
</feature>
<reference evidence="2" key="1">
    <citation type="journal article" date="2014" name="Int. J. Syst. Evol. Microbiol.">
        <title>Complete genome sequence of Corynebacterium casei LMG S-19264T (=DSM 44701T), isolated from a smear-ripened cheese.</title>
        <authorList>
            <consortium name="US DOE Joint Genome Institute (JGI-PGF)"/>
            <person name="Walter F."/>
            <person name="Albersmeier A."/>
            <person name="Kalinowski J."/>
            <person name="Ruckert C."/>
        </authorList>
    </citation>
    <scope>NUCLEOTIDE SEQUENCE</scope>
    <source>
        <strain evidence="2">JCM 4988</strain>
    </source>
</reference>
<accession>A0A918PL60</accession>
<dbReference type="InterPro" id="IPR041698">
    <property type="entry name" value="Methyltransf_25"/>
</dbReference>
<dbReference type="Proteomes" id="UP000630936">
    <property type="component" value="Unassembled WGS sequence"/>
</dbReference>
<sequence>MDDTSEYENTDHLWQLARVYDDFHRARASSPLVSRLYAQAMGDAYPEEVAPYSSCDWPLLGTLLGRLRLRPDEHLIDLGCGTGGVGLWLARALAARLTGIDISQQALGLAKERTTCFVPRGRAEFRHASMESTRLPKENADGIICIDALFKAPRRVAALNEIRRLLRPGGRAVVTAGGKWDRDGLPFWLAQAERAGLKVEAVDERPDEPAMWERLYRLWLRHEDELRHQLGETQTDSMIEEARRTYPRLAERRAIGATLRRPPGPANASYATR</sequence>
<dbReference type="PANTHER" id="PTHR42912:SF93">
    <property type="entry name" value="N6-ADENOSINE-METHYLTRANSFERASE TMT1A"/>
    <property type="match status" value="1"/>
</dbReference>
<gene>
    <name evidence="2" type="ORF">GCM10010387_04020</name>
</gene>
<protein>
    <recommendedName>
        <fullName evidence="1">Methyltransferase domain-containing protein</fullName>
    </recommendedName>
</protein>
<dbReference type="CDD" id="cd02440">
    <property type="entry name" value="AdoMet_MTases"/>
    <property type="match status" value="1"/>
</dbReference>